<evidence type="ECO:0000313" key="1">
    <source>
        <dbReference type="EMBL" id="MEA0970419.1"/>
    </source>
</evidence>
<dbReference type="EMBL" id="JARJFB010000017">
    <property type="protein sequence ID" value="MEA0970419.1"/>
    <property type="molecule type" value="Genomic_DNA"/>
</dbReference>
<comment type="caution">
    <text evidence="1">The sequence shown here is derived from an EMBL/GenBank/DDBJ whole genome shotgun (WGS) entry which is preliminary data.</text>
</comment>
<reference evidence="1 2" key="1">
    <citation type="submission" date="2023-03" db="EMBL/GenBank/DDBJ databases">
        <title>Host association and intracellularity evolved multiple times independently in the Rickettsiales.</title>
        <authorList>
            <person name="Castelli M."/>
            <person name="Nardi T."/>
            <person name="Gammuto L."/>
            <person name="Bellinzona G."/>
            <person name="Sabaneyeva E."/>
            <person name="Potekhin A."/>
            <person name="Serra V."/>
            <person name="Petroni G."/>
            <person name="Sassera D."/>
        </authorList>
    </citation>
    <scope>NUCLEOTIDE SEQUENCE [LARGE SCALE GENOMIC DNA]</scope>
    <source>
        <strain evidence="1 2">Sr 2-6</strain>
    </source>
</reference>
<protein>
    <submittedName>
        <fullName evidence="1">Uncharacterized protein</fullName>
    </submittedName>
</protein>
<dbReference type="Proteomes" id="UP001291687">
    <property type="component" value="Unassembled WGS sequence"/>
</dbReference>
<name>A0ABU5NB63_9RICK</name>
<proteinExistence type="predicted"/>
<accession>A0ABU5NB63</accession>
<organism evidence="1 2">
    <name type="scientific">Candidatus Megaera venefica</name>
    <dbReference type="NCBI Taxonomy" id="2055910"/>
    <lineage>
        <taxon>Bacteria</taxon>
        <taxon>Pseudomonadati</taxon>
        <taxon>Pseudomonadota</taxon>
        <taxon>Alphaproteobacteria</taxon>
        <taxon>Rickettsiales</taxon>
        <taxon>Rickettsiaceae</taxon>
        <taxon>Candidatus Megaera</taxon>
    </lineage>
</organism>
<evidence type="ECO:0000313" key="2">
    <source>
        <dbReference type="Proteomes" id="UP001291687"/>
    </source>
</evidence>
<keyword evidence="2" id="KW-1185">Reference proteome</keyword>
<gene>
    <name evidence="1" type="ORF">Megvenef_00382</name>
</gene>
<sequence>MAKNSNKSPKIIDEATIKFIESKDIVQLTQWSQDPACANAGHYVDILGQYEAHISGKEGESLPDSTLGE</sequence>
<dbReference type="RefSeq" id="WP_322776323.1">
    <property type="nucleotide sequence ID" value="NZ_JARJFB010000017.1"/>
</dbReference>